<keyword evidence="4 10" id="KW-0963">Cytoplasm</keyword>
<keyword evidence="5 10" id="KW-0931">ER-Golgi transport</keyword>
<feature type="compositionally biased region" description="Low complexity" evidence="12">
    <location>
        <begin position="211"/>
        <end position="224"/>
    </location>
</feature>
<comment type="function">
    <text evidence="10">The coatomer is a cytosolic protein complex that binds to dilysine motifs and reversibly associates with Golgi non-clathrin-coated vesicles, which further mediate biosynthetic protein transport from the ER, via the Golgi up to the trans Golgi network. Coatomer complex is required for budding from Golgi membranes, and is essential for the retrograde Golgi-to-ER transport of dilysine-tagged proteins.</text>
</comment>
<feature type="compositionally biased region" description="Low complexity" evidence="12">
    <location>
        <begin position="176"/>
        <end position="185"/>
    </location>
</feature>
<dbReference type="GO" id="GO:0015031">
    <property type="term" value="P:protein transport"/>
    <property type="evidence" value="ECO:0007669"/>
    <property type="project" value="UniProtKB-KW"/>
</dbReference>
<keyword evidence="7 10" id="KW-0333">Golgi apparatus</keyword>
<dbReference type="Gene3D" id="2.60.40.1170">
    <property type="entry name" value="Mu homology domain, subdomain B"/>
    <property type="match status" value="2"/>
</dbReference>
<dbReference type="InterPro" id="IPR027059">
    <property type="entry name" value="Coatomer_dsu"/>
</dbReference>
<dbReference type="GO" id="GO:0006890">
    <property type="term" value="P:retrograde vesicle-mediated transport, Golgi to endoplasmic reticulum"/>
    <property type="evidence" value="ECO:0007669"/>
    <property type="project" value="UniProtKB-UniRule"/>
</dbReference>
<dbReference type="GO" id="GO:0000139">
    <property type="term" value="C:Golgi membrane"/>
    <property type="evidence" value="ECO:0007669"/>
    <property type="project" value="UniProtKB-SubCell"/>
</dbReference>
<evidence type="ECO:0000256" key="8">
    <source>
        <dbReference type="ARBA" id="ARBA00023136"/>
    </source>
</evidence>
<feature type="domain" description="MHD" evidence="13">
    <location>
        <begin position="288"/>
        <end position="535"/>
    </location>
</feature>
<dbReference type="InterPro" id="IPR036168">
    <property type="entry name" value="AP2_Mu_C_sf"/>
</dbReference>
<dbReference type="SUPFAM" id="SSF49447">
    <property type="entry name" value="Second domain of Mu2 adaptin subunit (ap50) of ap2 adaptor"/>
    <property type="match status" value="1"/>
</dbReference>
<evidence type="ECO:0000256" key="12">
    <source>
        <dbReference type="SAM" id="MobiDB-lite"/>
    </source>
</evidence>
<dbReference type="STRING" id="703135.A0A2A9NI30"/>
<evidence type="ECO:0000256" key="5">
    <source>
        <dbReference type="ARBA" id="ARBA00022892"/>
    </source>
</evidence>
<protein>
    <recommendedName>
        <fullName evidence="10">Coatomer subunit delta</fullName>
    </recommendedName>
</protein>
<dbReference type="SUPFAM" id="SSF64356">
    <property type="entry name" value="SNARE-like"/>
    <property type="match status" value="1"/>
</dbReference>
<comment type="similarity">
    <text evidence="1 10">Belongs to the adaptor complexes medium subunit family. Delta-COP subfamily.</text>
</comment>
<comment type="subunit">
    <text evidence="2 10">Oligomeric complex that consists of at least the alpha, beta, beta', gamma, delta, epsilon and zeta subunits.</text>
</comment>
<dbReference type="FunFam" id="3.30.450.60:FF:000003">
    <property type="entry name" value="Coatomer subunit delta"/>
    <property type="match status" value="1"/>
</dbReference>
<dbReference type="OrthoDB" id="10266042at2759"/>
<dbReference type="InterPro" id="IPR022775">
    <property type="entry name" value="AP_mu_sigma_su"/>
</dbReference>
<dbReference type="CDD" id="cd22249">
    <property type="entry name" value="UDM1_RNF168_RNF169-like"/>
    <property type="match status" value="1"/>
</dbReference>
<evidence type="ECO:0000256" key="4">
    <source>
        <dbReference type="ARBA" id="ARBA00022490"/>
    </source>
</evidence>
<evidence type="ECO:0000256" key="6">
    <source>
        <dbReference type="ARBA" id="ARBA00022927"/>
    </source>
</evidence>
<gene>
    <name evidence="14" type="ORF">AMATHDRAFT_198192</name>
</gene>
<proteinExistence type="inferred from homology"/>
<dbReference type="CDD" id="cd09254">
    <property type="entry name" value="AP_delta-COPI_MHD"/>
    <property type="match status" value="1"/>
</dbReference>
<dbReference type="InterPro" id="IPR028565">
    <property type="entry name" value="MHD"/>
</dbReference>
<reference evidence="14 15" key="1">
    <citation type="submission" date="2014-02" db="EMBL/GenBank/DDBJ databases">
        <title>Transposable element dynamics among asymbiotic and ectomycorrhizal Amanita fungi.</title>
        <authorList>
            <consortium name="DOE Joint Genome Institute"/>
            <person name="Hess J."/>
            <person name="Skrede I."/>
            <person name="Wolfe B."/>
            <person name="LaButti K."/>
            <person name="Ohm R.A."/>
            <person name="Grigoriev I.V."/>
            <person name="Pringle A."/>
        </authorList>
    </citation>
    <scope>NUCLEOTIDE SEQUENCE [LARGE SCALE GENOMIC DNA]</scope>
    <source>
        <strain evidence="14 15">SKay4041</strain>
    </source>
</reference>
<name>A0A2A9NI30_9AGAR</name>
<dbReference type="Pfam" id="PF01217">
    <property type="entry name" value="Clat_adaptor_s"/>
    <property type="match status" value="1"/>
</dbReference>
<organism evidence="14 15">
    <name type="scientific">Amanita thiersii Skay4041</name>
    <dbReference type="NCBI Taxonomy" id="703135"/>
    <lineage>
        <taxon>Eukaryota</taxon>
        <taxon>Fungi</taxon>
        <taxon>Dikarya</taxon>
        <taxon>Basidiomycota</taxon>
        <taxon>Agaricomycotina</taxon>
        <taxon>Agaricomycetes</taxon>
        <taxon>Agaricomycetidae</taxon>
        <taxon>Agaricales</taxon>
        <taxon>Pluteineae</taxon>
        <taxon>Amanitaceae</taxon>
        <taxon>Amanita</taxon>
    </lineage>
</organism>
<dbReference type="Proteomes" id="UP000242287">
    <property type="component" value="Unassembled WGS sequence"/>
</dbReference>
<dbReference type="CDD" id="cd14830">
    <property type="entry name" value="Delta_COP_N"/>
    <property type="match status" value="1"/>
</dbReference>
<feature type="compositionally biased region" description="Basic and acidic residues" evidence="12">
    <location>
        <begin position="166"/>
        <end position="175"/>
    </location>
</feature>
<evidence type="ECO:0000313" key="14">
    <source>
        <dbReference type="EMBL" id="PFH47350.1"/>
    </source>
</evidence>
<dbReference type="Pfam" id="PF00928">
    <property type="entry name" value="Adap_comp_sub"/>
    <property type="match status" value="1"/>
</dbReference>
<keyword evidence="15" id="KW-1185">Reference proteome</keyword>
<evidence type="ECO:0000256" key="7">
    <source>
        <dbReference type="ARBA" id="ARBA00023034"/>
    </source>
</evidence>
<dbReference type="Gene3D" id="3.30.450.60">
    <property type="match status" value="1"/>
</dbReference>
<evidence type="ECO:0000259" key="13">
    <source>
        <dbReference type="PROSITE" id="PS51072"/>
    </source>
</evidence>
<evidence type="ECO:0000256" key="2">
    <source>
        <dbReference type="ARBA" id="ARBA00011775"/>
    </source>
</evidence>
<dbReference type="GO" id="GO:0006888">
    <property type="term" value="P:endoplasmic reticulum to Golgi vesicle-mediated transport"/>
    <property type="evidence" value="ECO:0007669"/>
    <property type="project" value="TreeGrafter"/>
</dbReference>
<sequence>MVVLAASICTKGGKPVISRQFRDMTRTRIESLLASFPKLIPTNTQHTSVETSDVRYVYQPLEDLYILLITNKASNILQDIDTLHLFARVVSDLCRSADEREIVKNAFELLGAFDEIVSLGYREQVNLVQVRSVLEMESHEEKIQEIIARNKEAEAKEELKRRAKQLEMQRREQQRRAGAAGSSSYLGGGTTGYSPVPRFEAPEAPVTRINTSSPAASSTPRAPAFKGSGMKLGAKKSKQAELLDALGPEAIVSTPEVSAPPTPSGATEQAVLPKAGDSGRGSLPEVQQESVHIVVKEQISLSLLRDGGVQSMEVKGEMNLNISDSAFGHISLALGTSSVDFGKSLQFKQHPNVAKFVPGKKERVVALKDSSRAFPIGQSLTVLKWRYEGTDESNVPLSINCWPTANNDGTCEVSMEYELENDSITLYDVVILIPLPDGSYPTVTSHSGEWSLDPSTHSLAWAIPVVSTLDESRSGSLVFTVNGDDAAMFFPVEVKFIGQGSVAGVTIESVNEVGSGDEVVHSVDGIITVDNYLVV</sequence>
<accession>A0A2A9NI30</accession>
<keyword evidence="9 10" id="KW-0968">Cytoplasmic vesicle</keyword>
<dbReference type="EMBL" id="KZ302116">
    <property type="protein sequence ID" value="PFH47350.1"/>
    <property type="molecule type" value="Genomic_DNA"/>
</dbReference>
<dbReference type="AlphaFoldDB" id="A0A2A9NI30"/>
<keyword evidence="6 10" id="KW-0653">Protein transport</keyword>
<comment type="subcellular location">
    <subcellularLocation>
        <location evidence="10 11">Cytoplasm</location>
    </subcellularLocation>
    <subcellularLocation>
        <location evidence="10 11">Cytoplasmic vesicle</location>
        <location evidence="10 11">COPI-coated vesicle membrane</location>
        <topology evidence="10 11">Peripheral membrane protein</topology>
        <orientation evidence="10 11">Cytoplasmic side</orientation>
    </subcellularLocation>
    <subcellularLocation>
        <location evidence="10 11">Golgi apparatus membrane</location>
        <topology evidence="10 11">Peripheral membrane protein</topology>
        <orientation evidence="10 11">Cytoplasmic side</orientation>
    </subcellularLocation>
</comment>
<evidence type="ECO:0000313" key="15">
    <source>
        <dbReference type="Proteomes" id="UP000242287"/>
    </source>
</evidence>
<keyword evidence="3 10" id="KW-0813">Transport</keyword>
<evidence type="ECO:0000256" key="10">
    <source>
        <dbReference type="RuleBase" id="RU364018"/>
    </source>
</evidence>
<dbReference type="PANTHER" id="PTHR10121:SF0">
    <property type="entry name" value="COATOMER SUBUNIT DELTA"/>
    <property type="match status" value="1"/>
</dbReference>
<keyword evidence="8 10" id="KW-0472">Membrane</keyword>
<evidence type="ECO:0000256" key="3">
    <source>
        <dbReference type="ARBA" id="ARBA00022448"/>
    </source>
</evidence>
<dbReference type="InterPro" id="IPR011012">
    <property type="entry name" value="Longin-like_dom_sf"/>
</dbReference>
<feature type="region of interest" description="Disordered" evidence="12">
    <location>
        <begin position="166"/>
        <end position="230"/>
    </location>
</feature>
<evidence type="ECO:0000256" key="9">
    <source>
        <dbReference type="ARBA" id="ARBA00023329"/>
    </source>
</evidence>
<dbReference type="PROSITE" id="PS51072">
    <property type="entry name" value="MHD"/>
    <property type="match status" value="1"/>
</dbReference>
<evidence type="ECO:0000256" key="1">
    <source>
        <dbReference type="ARBA" id="ARBA00010516"/>
    </source>
</evidence>
<dbReference type="PANTHER" id="PTHR10121">
    <property type="entry name" value="COATOMER SUBUNIT DELTA"/>
    <property type="match status" value="1"/>
</dbReference>
<dbReference type="GO" id="GO:0051645">
    <property type="term" value="P:Golgi localization"/>
    <property type="evidence" value="ECO:0007669"/>
    <property type="project" value="TreeGrafter"/>
</dbReference>
<evidence type="ECO:0000256" key="11">
    <source>
        <dbReference type="RuleBase" id="RU366052"/>
    </source>
</evidence>
<dbReference type="GO" id="GO:0030126">
    <property type="term" value="C:COPI vesicle coat"/>
    <property type="evidence" value="ECO:0007669"/>
    <property type="project" value="UniProtKB-UniRule"/>
</dbReference>